<reference evidence="2" key="1">
    <citation type="submission" date="2005-09" db="EMBL/GenBank/DDBJ databases">
        <title>Complete sequence of chromosome 1 of Rhodobacter sphaeroides 2.4.1.</title>
        <authorList>
            <person name="Copeland A."/>
            <person name="Lucas S."/>
            <person name="Lapidus A."/>
            <person name="Barry K."/>
            <person name="Detter J.C."/>
            <person name="Glavina T."/>
            <person name="Hammon N."/>
            <person name="Israni S."/>
            <person name="Pitluck S."/>
            <person name="Richardson P."/>
            <person name="Mackenzie C."/>
            <person name="Choudhary M."/>
            <person name="Larimer F."/>
            <person name="Hauser L.J."/>
            <person name="Land M."/>
            <person name="Donohue T.J."/>
            <person name="Kaplan S."/>
        </authorList>
    </citation>
    <scope>NUCLEOTIDE SEQUENCE [LARGE SCALE GENOMIC DNA]</scope>
    <source>
        <strain evidence="2">ATCC 17023 / DSM 158 / JCM 6121 / CCUG 31486 / LMG 2827 / NBRC 12203 / NCIMB 8253 / ATH 2.4.1.</strain>
    </source>
</reference>
<keyword evidence="2" id="KW-1185">Reference proteome</keyword>
<dbReference type="STRING" id="272943.RSP_0220"/>
<dbReference type="SUPFAM" id="SSF53300">
    <property type="entry name" value="vWA-like"/>
    <property type="match status" value="1"/>
</dbReference>
<evidence type="ECO:0000313" key="2">
    <source>
        <dbReference type="Proteomes" id="UP000002703"/>
    </source>
</evidence>
<dbReference type="Proteomes" id="UP000002703">
    <property type="component" value="Chromosome 1"/>
</dbReference>
<gene>
    <name evidence="1" type="ORF">RSP_0220</name>
</gene>
<dbReference type="EnsemblBacteria" id="ABA79391">
    <property type="protein sequence ID" value="ABA79391"/>
    <property type="gene ID" value="RSP_0220"/>
</dbReference>
<dbReference type="RefSeq" id="WP_011338078.1">
    <property type="nucleotide sequence ID" value="NC_007493.2"/>
</dbReference>
<dbReference type="KEGG" id="rsp:RSP_0220"/>
<dbReference type="InterPro" id="IPR036465">
    <property type="entry name" value="vWFA_dom_sf"/>
</dbReference>
<dbReference type="PATRIC" id="fig|272943.9.peg.2162"/>
<protein>
    <submittedName>
        <fullName evidence="1">Uncharacterized protein</fullName>
    </submittedName>
</protein>
<evidence type="ECO:0000313" key="1">
    <source>
        <dbReference type="EMBL" id="ABA79391.1"/>
    </source>
</evidence>
<dbReference type="EMBL" id="CP000143">
    <property type="protein sequence ID" value="ABA79391.1"/>
    <property type="molecule type" value="Genomic_DNA"/>
</dbReference>
<sequence length="69" mass="7540">MTAHTAEKLGEVFRGAAGHRGRFAKGEATAFVIDASGSMFSERMDGRPRMQVVKSAMYGLIAYKQANWS</sequence>
<accession>Q3J1E3</accession>
<organism evidence="1 2">
    <name type="scientific">Cereibacter sphaeroides (strain ATCC 17023 / DSM 158 / JCM 6121 / CCUG 31486 / LMG 2827 / NBRC 12203 / NCIMB 8253 / ATH 2.4.1.)</name>
    <name type="common">Rhodobacter sphaeroides</name>
    <dbReference type="NCBI Taxonomy" id="272943"/>
    <lineage>
        <taxon>Bacteria</taxon>
        <taxon>Pseudomonadati</taxon>
        <taxon>Pseudomonadota</taxon>
        <taxon>Alphaproteobacteria</taxon>
        <taxon>Rhodobacterales</taxon>
        <taxon>Paracoccaceae</taxon>
        <taxon>Cereibacter</taxon>
    </lineage>
</organism>
<name>Q3J1E3_CERS4</name>
<dbReference type="GeneID" id="3719379"/>
<proteinExistence type="predicted"/>
<dbReference type="AlphaFoldDB" id="Q3J1E3"/>